<dbReference type="SUPFAM" id="SSF47384">
    <property type="entry name" value="Homodimeric domain of signal transducing histidine kinase"/>
    <property type="match status" value="1"/>
</dbReference>
<dbReference type="InterPro" id="IPR013656">
    <property type="entry name" value="PAS_4"/>
</dbReference>
<dbReference type="InterPro" id="IPR003018">
    <property type="entry name" value="GAF"/>
</dbReference>
<dbReference type="CDD" id="cd00082">
    <property type="entry name" value="HisKA"/>
    <property type="match status" value="1"/>
</dbReference>
<gene>
    <name evidence="11" type="ORF">SAMN05192554_10780</name>
</gene>
<dbReference type="SMART" id="SM00065">
    <property type="entry name" value="GAF"/>
    <property type="match status" value="1"/>
</dbReference>
<evidence type="ECO:0000313" key="12">
    <source>
        <dbReference type="Proteomes" id="UP000199370"/>
    </source>
</evidence>
<sequence>MSVPWLFLEIRMPDDLRVLCVDDDRDAGRRTAEYLQDAGFDCLVATTGADALTRLGETRIDCVVSEYEMSGIDGLDLLAAVRGRRDRLPFIMFTSTGSESVASEAISAGVTDYLRKSGTEARKLLRERIRNAVDQCRAERGLAETRGRLEGLHHHAVAIAGAHDRETVVDQALVAADRILDFDVSGIYVLEDGRFVPLTERSYRPEDDLPTVDDGVLGHTYRQRESVLVRDVREDTTAQPDQPEFRSAVSVPVGRYGVFQAISEEANAFTETDRELAELLVTHVTQAFDRLESEADLRRTNEQLQAILDNTAANIYIKDLDGRYELVNDSFRELLGLAPGEAVGKTDFDLQDDAHAEEVHANDRLAVERGEAIQIEETGKFQGDERTYYSVKVPLYGGDGDPVGVCGISSDITELKQRERELQRQKERLDEFAHLVSHDLRSPLSVADGYLDLLGADVDHEYIGKIANAHERMERIIEGVLTLAREGREIGDRQPVSIRALATEAWETVETGAATLAVVDDTTLEADRDRLQQVFENLYRNALEHGAPDDAHELTVTVGTLAADGFFVADDGVGVPESVQEELFEAGESSDPDGTGFGLAIVERVVTAHGWTVELVDSHDGGARFEIRT</sequence>
<organism evidence="11 12">
    <name type="scientific">Haloarchaeobius iranensis</name>
    <dbReference type="NCBI Taxonomy" id="996166"/>
    <lineage>
        <taxon>Archaea</taxon>
        <taxon>Methanobacteriati</taxon>
        <taxon>Methanobacteriota</taxon>
        <taxon>Stenosarchaea group</taxon>
        <taxon>Halobacteria</taxon>
        <taxon>Halobacteriales</taxon>
        <taxon>Halorubellaceae</taxon>
        <taxon>Haloarchaeobius</taxon>
    </lineage>
</organism>
<protein>
    <recommendedName>
        <fullName evidence="2">histidine kinase</fullName>
        <ecNumber evidence="2">2.7.13.3</ecNumber>
    </recommendedName>
</protein>
<dbReference type="PROSITE" id="PS50112">
    <property type="entry name" value="PAS"/>
    <property type="match status" value="1"/>
</dbReference>
<name>A0A1G9VZF9_9EURY</name>
<keyword evidence="5" id="KW-0902">Two-component regulatory system</keyword>
<dbReference type="NCBIfam" id="TIGR00229">
    <property type="entry name" value="sensory_box"/>
    <property type="match status" value="1"/>
</dbReference>
<dbReference type="GO" id="GO:0000155">
    <property type="term" value="F:phosphorelay sensor kinase activity"/>
    <property type="evidence" value="ECO:0007669"/>
    <property type="project" value="InterPro"/>
</dbReference>
<dbReference type="InterPro" id="IPR000014">
    <property type="entry name" value="PAS"/>
</dbReference>
<evidence type="ECO:0000256" key="3">
    <source>
        <dbReference type="ARBA" id="ARBA00022679"/>
    </source>
</evidence>
<proteinExistence type="predicted"/>
<dbReference type="CDD" id="cd00130">
    <property type="entry name" value="PAS"/>
    <property type="match status" value="1"/>
</dbReference>
<comment type="catalytic activity">
    <reaction evidence="1">
        <text>ATP + protein L-histidine = ADP + protein N-phospho-L-histidine.</text>
        <dbReference type="EC" id="2.7.13.3"/>
    </reaction>
</comment>
<evidence type="ECO:0000259" key="10">
    <source>
        <dbReference type="PROSITE" id="PS50113"/>
    </source>
</evidence>
<evidence type="ECO:0000256" key="1">
    <source>
        <dbReference type="ARBA" id="ARBA00000085"/>
    </source>
</evidence>
<dbReference type="SMART" id="SM00091">
    <property type="entry name" value="PAS"/>
    <property type="match status" value="1"/>
</dbReference>
<dbReference type="Pfam" id="PF08448">
    <property type="entry name" value="PAS_4"/>
    <property type="match status" value="1"/>
</dbReference>
<dbReference type="PROSITE" id="PS50113">
    <property type="entry name" value="PAC"/>
    <property type="match status" value="1"/>
</dbReference>
<dbReference type="SUPFAM" id="SSF55874">
    <property type="entry name" value="ATPase domain of HSP90 chaperone/DNA topoisomerase II/histidine kinase"/>
    <property type="match status" value="1"/>
</dbReference>
<evidence type="ECO:0000259" key="7">
    <source>
        <dbReference type="PROSITE" id="PS50109"/>
    </source>
</evidence>
<dbReference type="SMART" id="SM00387">
    <property type="entry name" value="HATPase_c"/>
    <property type="match status" value="1"/>
</dbReference>
<dbReference type="Gene3D" id="3.30.450.40">
    <property type="match status" value="1"/>
</dbReference>
<comment type="caution">
    <text evidence="6">Lacks conserved residue(s) required for the propagation of feature annotation.</text>
</comment>
<dbReference type="Gene3D" id="3.30.450.20">
    <property type="entry name" value="PAS domain"/>
    <property type="match status" value="1"/>
</dbReference>
<dbReference type="InterPro" id="IPR003661">
    <property type="entry name" value="HisK_dim/P_dom"/>
</dbReference>
<keyword evidence="3" id="KW-0808">Transferase</keyword>
<dbReference type="PROSITE" id="PS50109">
    <property type="entry name" value="HIS_KIN"/>
    <property type="match status" value="1"/>
</dbReference>
<evidence type="ECO:0000256" key="6">
    <source>
        <dbReference type="PROSITE-ProRule" id="PRU00169"/>
    </source>
</evidence>
<dbReference type="SUPFAM" id="SSF52172">
    <property type="entry name" value="CheY-like"/>
    <property type="match status" value="1"/>
</dbReference>
<evidence type="ECO:0000259" key="9">
    <source>
        <dbReference type="PROSITE" id="PS50112"/>
    </source>
</evidence>
<dbReference type="Pfam" id="PF00072">
    <property type="entry name" value="Response_reg"/>
    <property type="match status" value="1"/>
</dbReference>
<dbReference type="Pfam" id="PF02518">
    <property type="entry name" value="HATPase_c"/>
    <property type="match status" value="1"/>
</dbReference>
<dbReference type="Gene3D" id="3.30.565.10">
    <property type="entry name" value="Histidine kinase-like ATPase, C-terminal domain"/>
    <property type="match status" value="1"/>
</dbReference>
<dbReference type="AlphaFoldDB" id="A0A1G9VZF9"/>
<dbReference type="EMBL" id="FNIA01000007">
    <property type="protein sequence ID" value="SDM77682.1"/>
    <property type="molecule type" value="Genomic_DNA"/>
</dbReference>
<dbReference type="InterPro" id="IPR003594">
    <property type="entry name" value="HATPase_dom"/>
</dbReference>
<evidence type="ECO:0000256" key="2">
    <source>
        <dbReference type="ARBA" id="ARBA00012438"/>
    </source>
</evidence>
<dbReference type="InterPro" id="IPR001789">
    <property type="entry name" value="Sig_transdc_resp-reg_receiver"/>
</dbReference>
<dbReference type="Pfam" id="PF00512">
    <property type="entry name" value="HisKA"/>
    <property type="match status" value="1"/>
</dbReference>
<keyword evidence="4" id="KW-0418">Kinase</keyword>
<dbReference type="InterPro" id="IPR011006">
    <property type="entry name" value="CheY-like_superfamily"/>
</dbReference>
<dbReference type="CDD" id="cd00156">
    <property type="entry name" value="REC"/>
    <property type="match status" value="1"/>
</dbReference>
<dbReference type="InterPro" id="IPR000700">
    <property type="entry name" value="PAS-assoc_C"/>
</dbReference>
<reference evidence="11 12" key="1">
    <citation type="submission" date="2016-10" db="EMBL/GenBank/DDBJ databases">
        <authorList>
            <person name="de Groot N.N."/>
        </authorList>
    </citation>
    <scope>NUCLEOTIDE SEQUENCE [LARGE SCALE GENOMIC DNA]</scope>
    <source>
        <strain evidence="12">EB21,IBRC-M 10013,KCTC 4048</strain>
    </source>
</reference>
<dbReference type="SMART" id="SM00388">
    <property type="entry name" value="HisKA"/>
    <property type="match status" value="1"/>
</dbReference>
<dbReference type="InterPro" id="IPR005467">
    <property type="entry name" value="His_kinase_dom"/>
</dbReference>
<keyword evidence="12" id="KW-1185">Reference proteome</keyword>
<dbReference type="Proteomes" id="UP000199370">
    <property type="component" value="Unassembled WGS sequence"/>
</dbReference>
<evidence type="ECO:0000256" key="5">
    <source>
        <dbReference type="ARBA" id="ARBA00023012"/>
    </source>
</evidence>
<accession>A0A1G9VZF9</accession>
<dbReference type="InterPro" id="IPR050736">
    <property type="entry name" value="Sensor_HK_Regulatory"/>
</dbReference>
<feature type="domain" description="PAC" evidence="10">
    <location>
        <begin position="369"/>
        <end position="424"/>
    </location>
</feature>
<dbReference type="SUPFAM" id="SSF55785">
    <property type="entry name" value="PYP-like sensor domain (PAS domain)"/>
    <property type="match status" value="1"/>
</dbReference>
<evidence type="ECO:0000256" key="4">
    <source>
        <dbReference type="ARBA" id="ARBA00022777"/>
    </source>
</evidence>
<dbReference type="Gene3D" id="1.10.287.130">
    <property type="match status" value="1"/>
</dbReference>
<dbReference type="PANTHER" id="PTHR43711">
    <property type="entry name" value="TWO-COMPONENT HISTIDINE KINASE"/>
    <property type="match status" value="1"/>
</dbReference>
<dbReference type="SMART" id="SM00448">
    <property type="entry name" value="REC"/>
    <property type="match status" value="1"/>
</dbReference>
<evidence type="ECO:0000259" key="8">
    <source>
        <dbReference type="PROSITE" id="PS50110"/>
    </source>
</evidence>
<dbReference type="Gene3D" id="3.40.50.2300">
    <property type="match status" value="1"/>
</dbReference>
<dbReference type="PROSITE" id="PS50110">
    <property type="entry name" value="RESPONSE_REGULATORY"/>
    <property type="match status" value="1"/>
</dbReference>
<dbReference type="InterPro" id="IPR036097">
    <property type="entry name" value="HisK_dim/P_sf"/>
</dbReference>
<dbReference type="Pfam" id="PF13185">
    <property type="entry name" value="GAF_2"/>
    <property type="match status" value="1"/>
</dbReference>
<feature type="domain" description="PAS" evidence="9">
    <location>
        <begin position="300"/>
        <end position="370"/>
    </location>
</feature>
<dbReference type="PANTHER" id="PTHR43711:SF1">
    <property type="entry name" value="HISTIDINE KINASE 1"/>
    <property type="match status" value="1"/>
</dbReference>
<feature type="domain" description="Histidine kinase" evidence="7">
    <location>
        <begin position="435"/>
        <end position="629"/>
    </location>
</feature>
<dbReference type="InterPro" id="IPR035965">
    <property type="entry name" value="PAS-like_dom_sf"/>
</dbReference>
<feature type="domain" description="Response regulatory" evidence="8">
    <location>
        <begin position="17"/>
        <end position="131"/>
    </location>
</feature>
<evidence type="ECO:0000313" key="11">
    <source>
        <dbReference type="EMBL" id="SDM77682.1"/>
    </source>
</evidence>
<dbReference type="SUPFAM" id="SSF55781">
    <property type="entry name" value="GAF domain-like"/>
    <property type="match status" value="1"/>
</dbReference>
<dbReference type="InterPro" id="IPR029016">
    <property type="entry name" value="GAF-like_dom_sf"/>
</dbReference>
<dbReference type="InterPro" id="IPR036890">
    <property type="entry name" value="HATPase_C_sf"/>
</dbReference>
<dbReference type="STRING" id="996166.SAMN05192554_10780"/>
<dbReference type="EC" id="2.7.13.3" evidence="2"/>